<sequence>MATAARCHGWAAAGRRSALHGGGLSISLAGPHGQIVGGAVVDPLITATTIVVVATAFTSRKFQRLPVEDDDAPASAFSSGADADEHRGLKVALQCRGRRSGRRGGWGKASAAATEAVGMEEPERHRAKDEVGRRLEG</sequence>
<dbReference type="Gramene" id="OMERI04G07490.1">
    <property type="protein sequence ID" value="OMERI04G07490.1"/>
    <property type="gene ID" value="OMERI04G07490"/>
</dbReference>
<dbReference type="GO" id="GO:0003700">
    <property type="term" value="F:DNA-binding transcription factor activity"/>
    <property type="evidence" value="ECO:0007669"/>
    <property type="project" value="TreeGrafter"/>
</dbReference>
<evidence type="ECO:0000313" key="2">
    <source>
        <dbReference type="EnsemblPlants" id="OMERI04G07490.1"/>
    </source>
</evidence>
<evidence type="ECO:0000256" key="1">
    <source>
        <dbReference type="SAM" id="MobiDB-lite"/>
    </source>
</evidence>
<dbReference type="EnsemblPlants" id="OMERI04G07490.1">
    <property type="protein sequence ID" value="OMERI04G07490.1"/>
    <property type="gene ID" value="OMERI04G07490"/>
</dbReference>
<dbReference type="Proteomes" id="UP000008021">
    <property type="component" value="Chromosome 4"/>
</dbReference>
<reference evidence="2" key="2">
    <citation type="submission" date="2018-05" db="EMBL/GenBank/DDBJ databases">
        <title>OmerRS3 (Oryza meridionalis Reference Sequence Version 3).</title>
        <authorList>
            <person name="Zhang J."/>
            <person name="Kudrna D."/>
            <person name="Lee S."/>
            <person name="Talag J."/>
            <person name="Welchert J."/>
            <person name="Wing R.A."/>
        </authorList>
    </citation>
    <scope>NUCLEOTIDE SEQUENCE [LARGE SCALE GENOMIC DNA]</scope>
    <source>
        <strain evidence="2">cv. OR44</strain>
    </source>
</reference>
<dbReference type="GO" id="GO:0003680">
    <property type="term" value="F:minor groove of adenine-thymine-rich DNA binding"/>
    <property type="evidence" value="ECO:0007669"/>
    <property type="project" value="InterPro"/>
</dbReference>
<dbReference type="Gene3D" id="3.30.1330.80">
    <property type="entry name" value="Hypothetical protein, similar to alpha- acetolactate decarboxylase, domain 2"/>
    <property type="match status" value="1"/>
</dbReference>
<dbReference type="AlphaFoldDB" id="A0A0E0DCN8"/>
<dbReference type="PANTHER" id="PTHR31100">
    <property type="entry name" value="AT-HOOK MOTIF NUCLEAR-LOCALIZED PROTEIN 15"/>
    <property type="match status" value="1"/>
</dbReference>
<feature type="compositionally biased region" description="Basic and acidic residues" evidence="1">
    <location>
        <begin position="121"/>
        <end position="137"/>
    </location>
</feature>
<protein>
    <submittedName>
        <fullName evidence="2">Uncharacterized protein</fullName>
    </submittedName>
</protein>
<accession>A0A0E0DCN8</accession>
<reference evidence="2" key="1">
    <citation type="submission" date="2015-04" db="UniProtKB">
        <authorList>
            <consortium name="EnsemblPlants"/>
        </authorList>
    </citation>
    <scope>IDENTIFICATION</scope>
</reference>
<dbReference type="PANTHER" id="PTHR31100:SF89">
    <property type="entry name" value="OS08G0478466 PROTEIN"/>
    <property type="match status" value="1"/>
</dbReference>
<name>A0A0E0DCN8_9ORYZ</name>
<feature type="region of interest" description="Disordered" evidence="1">
    <location>
        <begin position="99"/>
        <end position="137"/>
    </location>
</feature>
<dbReference type="SUPFAM" id="SSF117856">
    <property type="entry name" value="AF0104/ALDC/Ptd012-like"/>
    <property type="match status" value="1"/>
</dbReference>
<dbReference type="GO" id="GO:0005634">
    <property type="term" value="C:nucleus"/>
    <property type="evidence" value="ECO:0007669"/>
    <property type="project" value="TreeGrafter"/>
</dbReference>
<keyword evidence="3" id="KW-1185">Reference proteome</keyword>
<dbReference type="InterPro" id="IPR014476">
    <property type="entry name" value="AHL15-29"/>
</dbReference>
<evidence type="ECO:0000313" key="3">
    <source>
        <dbReference type="Proteomes" id="UP000008021"/>
    </source>
</evidence>
<dbReference type="HOGENOM" id="CLU_1868386_0_0_1"/>
<proteinExistence type="predicted"/>
<dbReference type="STRING" id="40149.A0A0E0DCN8"/>
<organism evidence="2">
    <name type="scientific">Oryza meridionalis</name>
    <dbReference type="NCBI Taxonomy" id="40149"/>
    <lineage>
        <taxon>Eukaryota</taxon>
        <taxon>Viridiplantae</taxon>
        <taxon>Streptophyta</taxon>
        <taxon>Embryophyta</taxon>
        <taxon>Tracheophyta</taxon>
        <taxon>Spermatophyta</taxon>
        <taxon>Magnoliopsida</taxon>
        <taxon>Liliopsida</taxon>
        <taxon>Poales</taxon>
        <taxon>Poaceae</taxon>
        <taxon>BOP clade</taxon>
        <taxon>Oryzoideae</taxon>
        <taxon>Oryzeae</taxon>
        <taxon>Oryzinae</taxon>
        <taxon>Oryza</taxon>
    </lineage>
</organism>